<dbReference type="GO" id="GO:0005524">
    <property type="term" value="F:ATP binding"/>
    <property type="evidence" value="ECO:0007669"/>
    <property type="project" value="UniProtKB-KW"/>
</dbReference>
<evidence type="ECO:0000313" key="6">
    <source>
        <dbReference type="EMBL" id="KHD06264.1"/>
    </source>
</evidence>
<dbReference type="Gene3D" id="2.70.50.60">
    <property type="entry name" value="abc- transporter (atp binding component) like domain"/>
    <property type="match status" value="1"/>
</dbReference>
<dbReference type="Proteomes" id="UP000030428">
    <property type="component" value="Unassembled WGS sequence"/>
</dbReference>
<evidence type="ECO:0000256" key="4">
    <source>
        <dbReference type="ARBA" id="ARBA00022840"/>
    </source>
</evidence>
<gene>
    <name evidence="6" type="ORF">PN36_16645</name>
</gene>
<dbReference type="SMART" id="SM00382">
    <property type="entry name" value="AAA"/>
    <property type="match status" value="1"/>
</dbReference>
<evidence type="ECO:0000256" key="2">
    <source>
        <dbReference type="ARBA" id="ARBA00022448"/>
    </source>
</evidence>
<dbReference type="EMBL" id="JSZA02000062">
    <property type="protein sequence ID" value="KHD06264.1"/>
    <property type="molecule type" value="Genomic_DNA"/>
</dbReference>
<organism evidence="6 7">
    <name type="scientific">Candidatus Thiomargarita nelsonii</name>
    <dbReference type="NCBI Taxonomy" id="1003181"/>
    <lineage>
        <taxon>Bacteria</taxon>
        <taxon>Pseudomonadati</taxon>
        <taxon>Pseudomonadota</taxon>
        <taxon>Gammaproteobacteria</taxon>
        <taxon>Thiotrichales</taxon>
        <taxon>Thiotrichaceae</taxon>
        <taxon>Thiomargarita</taxon>
    </lineage>
</organism>
<dbReference type="InterPro" id="IPR003593">
    <property type="entry name" value="AAA+_ATPase"/>
</dbReference>
<accession>A0A0A6P7J2</accession>
<dbReference type="PROSITE" id="PS00211">
    <property type="entry name" value="ABC_TRANSPORTER_1"/>
    <property type="match status" value="1"/>
</dbReference>
<sequence length="397" mass="43232">MALIKLQNVGKTYTHYAHGIDRLLEIMTHRPRHQAFTALHPMNLSVSEGQVVGIIGNNGAGKSTLLKIIAGTLQSDGGHFEVNGRIAALLELGGGFHPEMTGRENVYLNSTMMGLTSNEIDAKYDDIVAFAGIQDFMEQPVKTYSSGMFMRLAFAVATNVEPDILIIDEALSVGDGAFARKSFDRIMQFREAQKTILFCSHSLYQVEAICDRVIWLEKGHVKLDGVPSAVVSAYNQFITQTQTVSNPSEQPAANTVLDGSAHFTDISVSVDGITGPSLDALSLKSELCLTIGFASDPKLPTPSIGLVVHSADGRMITSAGTKHDGLTIKRDAQGHAKVRLHFAQLALLKGEYSIVVYLLCENAIHLYEQANIPTRLQVHQQSLELGVVSLPRHWVQI</sequence>
<dbReference type="InterPro" id="IPR027417">
    <property type="entry name" value="P-loop_NTPase"/>
</dbReference>
<dbReference type="PANTHER" id="PTHR46743">
    <property type="entry name" value="TEICHOIC ACIDS EXPORT ATP-BINDING PROTEIN TAGH"/>
    <property type="match status" value="1"/>
</dbReference>
<dbReference type="InterPro" id="IPR015860">
    <property type="entry name" value="ABC_transpr_TagH-like"/>
</dbReference>
<dbReference type="Gene3D" id="3.40.50.300">
    <property type="entry name" value="P-loop containing nucleotide triphosphate hydrolases"/>
    <property type="match status" value="1"/>
</dbReference>
<dbReference type="InterPro" id="IPR003439">
    <property type="entry name" value="ABC_transporter-like_ATP-bd"/>
</dbReference>
<evidence type="ECO:0000256" key="3">
    <source>
        <dbReference type="ARBA" id="ARBA00022741"/>
    </source>
</evidence>
<comment type="caution">
    <text evidence="6">The sequence shown here is derived from an EMBL/GenBank/DDBJ whole genome shotgun (WGS) entry which is preliminary data.</text>
</comment>
<keyword evidence="3" id="KW-0547">Nucleotide-binding</keyword>
<dbReference type="PANTHER" id="PTHR46743:SF2">
    <property type="entry name" value="TEICHOIC ACIDS EXPORT ATP-BINDING PROTEIN TAGH"/>
    <property type="match status" value="1"/>
</dbReference>
<dbReference type="GO" id="GO:0016887">
    <property type="term" value="F:ATP hydrolysis activity"/>
    <property type="evidence" value="ECO:0007669"/>
    <property type="project" value="InterPro"/>
</dbReference>
<dbReference type="CDD" id="cd10147">
    <property type="entry name" value="Wzt_C-like"/>
    <property type="match status" value="1"/>
</dbReference>
<dbReference type="PROSITE" id="PS50893">
    <property type="entry name" value="ABC_TRANSPORTER_2"/>
    <property type="match status" value="1"/>
</dbReference>
<reference evidence="6 7" key="1">
    <citation type="journal article" date="2016" name="Front. Microbiol.">
        <title>Single-Cell (Meta-)Genomics of a Dimorphic Candidatus Thiomargarita nelsonii Reveals Genomic Plasticity.</title>
        <authorList>
            <person name="Flood B.E."/>
            <person name="Fliss P."/>
            <person name="Jones D.S."/>
            <person name="Dick G.J."/>
            <person name="Jain S."/>
            <person name="Kaster A.K."/>
            <person name="Winkel M."/>
            <person name="Mussmann M."/>
            <person name="Bailey J."/>
        </authorList>
    </citation>
    <scope>NUCLEOTIDE SEQUENCE [LARGE SCALE GENOMIC DNA]</scope>
    <source>
        <strain evidence="6">Hydrate Ridge</strain>
    </source>
</reference>
<evidence type="ECO:0000313" key="7">
    <source>
        <dbReference type="Proteomes" id="UP000030428"/>
    </source>
</evidence>
<dbReference type="SUPFAM" id="SSF52540">
    <property type="entry name" value="P-loop containing nucleoside triphosphate hydrolases"/>
    <property type="match status" value="1"/>
</dbReference>
<protein>
    <submittedName>
        <fullName evidence="6">ABC transporter ATP-binding protein</fullName>
    </submittedName>
</protein>
<dbReference type="GO" id="GO:0016020">
    <property type="term" value="C:membrane"/>
    <property type="evidence" value="ECO:0007669"/>
    <property type="project" value="InterPro"/>
</dbReference>
<keyword evidence="2" id="KW-0813">Transport</keyword>
<dbReference type="InterPro" id="IPR029439">
    <property type="entry name" value="Wzt_C"/>
</dbReference>
<proteinExistence type="inferred from homology"/>
<dbReference type="CDD" id="cd03220">
    <property type="entry name" value="ABC_KpsT_Wzt"/>
    <property type="match status" value="1"/>
</dbReference>
<evidence type="ECO:0000259" key="5">
    <source>
        <dbReference type="PROSITE" id="PS50893"/>
    </source>
</evidence>
<evidence type="ECO:0000256" key="1">
    <source>
        <dbReference type="ARBA" id="ARBA00005417"/>
    </source>
</evidence>
<feature type="domain" description="ABC transporter" evidence="5">
    <location>
        <begin position="4"/>
        <end position="243"/>
    </location>
</feature>
<dbReference type="AlphaFoldDB" id="A0A0A6P7J2"/>
<keyword evidence="7" id="KW-1185">Reference proteome</keyword>
<comment type="similarity">
    <text evidence="1">Belongs to the ABC transporter superfamily.</text>
</comment>
<dbReference type="GO" id="GO:0140359">
    <property type="term" value="F:ABC-type transporter activity"/>
    <property type="evidence" value="ECO:0007669"/>
    <property type="project" value="InterPro"/>
</dbReference>
<name>A0A0A6P7J2_9GAMM</name>
<dbReference type="Pfam" id="PF00005">
    <property type="entry name" value="ABC_tran"/>
    <property type="match status" value="1"/>
</dbReference>
<dbReference type="InterPro" id="IPR050683">
    <property type="entry name" value="Bact_Polysacc_Export_ATP-bd"/>
</dbReference>
<keyword evidence="4 6" id="KW-0067">ATP-binding</keyword>
<dbReference type="InterPro" id="IPR017871">
    <property type="entry name" value="ABC_transporter-like_CS"/>
</dbReference>